<reference evidence="2" key="3">
    <citation type="submission" date="2025-08" db="UniProtKB">
        <authorList>
            <consortium name="RefSeq"/>
        </authorList>
    </citation>
    <scope>IDENTIFICATION</scope>
    <source>
        <strain evidence="2">CBS 342.82</strain>
    </source>
</reference>
<dbReference type="OrthoDB" id="4500473at2759"/>
<protein>
    <submittedName>
        <fullName evidence="2">Uncharacterized protein</fullName>
    </submittedName>
</protein>
<reference evidence="2" key="2">
    <citation type="submission" date="2020-04" db="EMBL/GenBank/DDBJ databases">
        <authorList>
            <consortium name="NCBI Genome Project"/>
        </authorList>
    </citation>
    <scope>NUCLEOTIDE SEQUENCE</scope>
    <source>
        <strain evidence="2">CBS 342.82</strain>
    </source>
</reference>
<dbReference type="AlphaFoldDB" id="A0A6J3LSA3"/>
<proteinExistence type="predicted"/>
<reference evidence="2" key="1">
    <citation type="submission" date="2020-01" db="EMBL/GenBank/DDBJ databases">
        <authorList>
            <consortium name="DOE Joint Genome Institute"/>
            <person name="Haridas S."/>
            <person name="Albert R."/>
            <person name="Binder M."/>
            <person name="Bloem J."/>
            <person name="Labutti K."/>
            <person name="Salamov A."/>
            <person name="Andreopoulos B."/>
            <person name="Baker S.E."/>
            <person name="Barry K."/>
            <person name="Bills G."/>
            <person name="Bluhm B.H."/>
            <person name="Cannon C."/>
            <person name="Castanera R."/>
            <person name="Culley D.E."/>
            <person name="Daum C."/>
            <person name="Ezra D."/>
            <person name="Gonzalez J.B."/>
            <person name="Henrissat B."/>
            <person name="Kuo A."/>
            <person name="Liang C."/>
            <person name="Lipzen A."/>
            <person name="Lutzoni F."/>
            <person name="Magnuson J."/>
            <person name="Mondo S."/>
            <person name="Nolan M."/>
            <person name="Ohm R."/>
            <person name="Pangilinan J."/>
            <person name="Park H.-J."/>
            <person name="Ramirez L."/>
            <person name="Alfaro M."/>
            <person name="Sun H."/>
            <person name="Tritt A."/>
            <person name="Yoshinaga Y."/>
            <person name="Zwiers L.-H."/>
            <person name="Turgeon B.G."/>
            <person name="Goodwin S.B."/>
            <person name="Spatafora J.W."/>
            <person name="Crous P.W."/>
            <person name="Grigoriev I.V."/>
        </authorList>
    </citation>
    <scope>NUCLEOTIDE SEQUENCE</scope>
    <source>
        <strain evidence="2">CBS 342.82</strain>
    </source>
</reference>
<dbReference type="Proteomes" id="UP000504637">
    <property type="component" value="Unplaced"/>
</dbReference>
<dbReference type="RefSeq" id="XP_033455205.1">
    <property type="nucleotide sequence ID" value="XM_033606021.1"/>
</dbReference>
<evidence type="ECO:0000313" key="1">
    <source>
        <dbReference type="Proteomes" id="UP000504637"/>
    </source>
</evidence>
<keyword evidence="1" id="KW-1185">Reference proteome</keyword>
<organism evidence="2">
    <name type="scientific">Dissoconium aciculare CBS 342.82</name>
    <dbReference type="NCBI Taxonomy" id="1314786"/>
    <lineage>
        <taxon>Eukaryota</taxon>
        <taxon>Fungi</taxon>
        <taxon>Dikarya</taxon>
        <taxon>Ascomycota</taxon>
        <taxon>Pezizomycotina</taxon>
        <taxon>Dothideomycetes</taxon>
        <taxon>Dothideomycetidae</taxon>
        <taxon>Mycosphaerellales</taxon>
        <taxon>Dissoconiaceae</taxon>
        <taxon>Dissoconium</taxon>
    </lineage>
</organism>
<accession>A0A6J3LSA3</accession>
<dbReference type="GeneID" id="54363821"/>
<evidence type="ECO:0000313" key="2">
    <source>
        <dbReference type="RefSeq" id="XP_033455205.1"/>
    </source>
</evidence>
<sequence length="262" mass="28663">MNARIKTYMLVPEFSYPPGQRIALGTVLSLSDATKLPDIDDPLEMCVPVAEDRITQQLQRPFEWNSDDATTTAAGATADLSFFTGVGAGVKGEHHTSLGLKISSELVTKTWFKPTPQELTKFLSDPAVFETLQERSRPPLYLVTGLMVAGGATIEDRAGQRRGGGAHANADLTALQAPLNLGVEGERSRTTNTSGRTTIEGEFILAYKLLRFKKRFFGKVEQKTETKWALFHDTVPTEGAVTLDEYLDDDDLEDILVGGDGR</sequence>
<name>A0A6J3LSA3_9PEZI</name>
<gene>
    <name evidence="2" type="ORF">K489DRAFT_385129</name>
</gene>